<dbReference type="Pfam" id="PF00881">
    <property type="entry name" value="Nitroreductase"/>
    <property type="match status" value="1"/>
</dbReference>
<evidence type="ECO:0000256" key="5">
    <source>
        <dbReference type="ARBA" id="ARBA00023002"/>
    </source>
</evidence>
<dbReference type="PANTHER" id="PTHR43821:SF1">
    <property type="entry name" value="NAD(P)H NITROREDUCTASE YDJA-RELATED"/>
    <property type="match status" value="1"/>
</dbReference>
<keyword evidence="11" id="KW-1185">Reference proteome</keyword>
<evidence type="ECO:0000256" key="4">
    <source>
        <dbReference type="ARBA" id="ARBA00022857"/>
    </source>
</evidence>
<dbReference type="InterPro" id="IPR000415">
    <property type="entry name" value="Nitroreductase-like"/>
</dbReference>
<feature type="domain" description="Nitroreductase" evidence="9">
    <location>
        <begin position="11"/>
        <end position="172"/>
    </location>
</feature>
<evidence type="ECO:0000256" key="7">
    <source>
        <dbReference type="PIRNR" id="PIRNR000232"/>
    </source>
</evidence>
<dbReference type="Gene3D" id="3.40.109.10">
    <property type="entry name" value="NADH Oxidase"/>
    <property type="match status" value="1"/>
</dbReference>
<dbReference type="GO" id="GO:0016491">
    <property type="term" value="F:oxidoreductase activity"/>
    <property type="evidence" value="ECO:0007669"/>
    <property type="project" value="UniProtKB-UniRule"/>
</dbReference>
<evidence type="ECO:0000256" key="6">
    <source>
        <dbReference type="ARBA" id="ARBA00023027"/>
    </source>
</evidence>
<comment type="caution">
    <text evidence="10">The sequence shown here is derived from an EMBL/GenBank/DDBJ whole genome shotgun (WGS) entry which is preliminary data.</text>
</comment>
<evidence type="ECO:0000256" key="1">
    <source>
        <dbReference type="ARBA" id="ARBA00007118"/>
    </source>
</evidence>
<evidence type="ECO:0000256" key="2">
    <source>
        <dbReference type="ARBA" id="ARBA00022630"/>
    </source>
</evidence>
<evidence type="ECO:0000313" key="11">
    <source>
        <dbReference type="Proteomes" id="UP000198711"/>
    </source>
</evidence>
<dbReference type="Proteomes" id="UP000198711">
    <property type="component" value="Unassembled WGS sequence"/>
</dbReference>
<dbReference type="CDD" id="cd02135">
    <property type="entry name" value="YdjA-like"/>
    <property type="match status" value="1"/>
</dbReference>
<dbReference type="RefSeq" id="WP_092726739.1">
    <property type="nucleotide sequence ID" value="NZ_FNNO01000020.1"/>
</dbReference>
<dbReference type="AlphaFoldDB" id="A0A8X8IID1"/>
<dbReference type="InterPro" id="IPR026021">
    <property type="entry name" value="YdjA-like"/>
</dbReference>
<dbReference type="InterPro" id="IPR029479">
    <property type="entry name" value="Nitroreductase"/>
</dbReference>
<evidence type="ECO:0000256" key="8">
    <source>
        <dbReference type="PIRSR" id="PIRSR000232-1"/>
    </source>
</evidence>
<proteinExistence type="inferred from homology"/>
<dbReference type="EC" id="1.-.-.-" evidence="7"/>
<protein>
    <recommendedName>
        <fullName evidence="7">Putative NAD(P)H nitroreductase</fullName>
        <ecNumber evidence="7">1.-.-.-</ecNumber>
    </recommendedName>
</protein>
<dbReference type="PANTHER" id="PTHR43821">
    <property type="entry name" value="NAD(P)H NITROREDUCTASE YDJA-RELATED"/>
    <property type="match status" value="1"/>
</dbReference>
<gene>
    <name evidence="10" type="ORF">SAMN05444410_12028</name>
</gene>
<evidence type="ECO:0000313" key="10">
    <source>
        <dbReference type="EMBL" id="SDX57136.1"/>
    </source>
</evidence>
<keyword evidence="5 7" id="KW-0560">Oxidoreductase</keyword>
<keyword evidence="4 7" id="KW-0521">NADP</keyword>
<organism evidence="10 11">
    <name type="scientific">Hydrobacter penzbergensis</name>
    <dbReference type="NCBI Taxonomy" id="1235997"/>
    <lineage>
        <taxon>Bacteria</taxon>
        <taxon>Pseudomonadati</taxon>
        <taxon>Bacteroidota</taxon>
        <taxon>Chitinophagia</taxon>
        <taxon>Chitinophagales</taxon>
        <taxon>Chitinophagaceae</taxon>
        <taxon>Hydrobacter</taxon>
    </lineage>
</organism>
<feature type="binding site" description="in other chain" evidence="8">
    <location>
        <begin position="141"/>
        <end position="143"/>
    </location>
    <ligand>
        <name>FMN</name>
        <dbReference type="ChEBI" id="CHEBI:58210"/>
        <note>ligand shared between dimeric partners</note>
    </ligand>
</feature>
<comment type="similarity">
    <text evidence="1 7">Belongs to the nitroreductase family.</text>
</comment>
<feature type="binding site" evidence="8">
    <location>
        <position position="45"/>
    </location>
    <ligand>
        <name>FMN</name>
        <dbReference type="ChEBI" id="CHEBI:58210"/>
        <note>ligand shared between dimeric partners</note>
    </ligand>
</feature>
<comment type="cofactor">
    <cofactor evidence="8">
        <name>FMN</name>
        <dbReference type="ChEBI" id="CHEBI:58210"/>
    </cofactor>
    <text evidence="8">Binds 1 FMN per subunit.</text>
</comment>
<keyword evidence="6 7" id="KW-0520">NAD</keyword>
<dbReference type="PIRSF" id="PIRSF000232">
    <property type="entry name" value="YdjA"/>
    <property type="match status" value="1"/>
</dbReference>
<feature type="binding site" description="in other chain" evidence="8">
    <location>
        <begin position="14"/>
        <end position="16"/>
    </location>
    <ligand>
        <name>FMN</name>
        <dbReference type="ChEBI" id="CHEBI:58210"/>
        <note>ligand shared between dimeric partners</note>
    </ligand>
</feature>
<name>A0A8X8IID1_9BACT</name>
<accession>A0A8X8IID1</accession>
<keyword evidence="3 7" id="KW-0288">FMN</keyword>
<sequence length="197" mass="22040">MTKFETLKEIISNRRSTKPAALNGRKIDDTVIGELLQLANWAPTHARTEPWRFVVYSRAALHAFCAAHAELYQKYTPEDKFTQAKFESIKHNGDKASHLVVVYMHRQAIAKIPVIEEIAAVAAAIQNILLGAEALDIAVLWSTGGMTHHPSMKQYLGLGEEDIVMGLLYMGYSDEPHQKGTRAVPVEAKVQWKGEFK</sequence>
<dbReference type="SUPFAM" id="SSF55469">
    <property type="entry name" value="FMN-dependent nitroreductase-like"/>
    <property type="match status" value="1"/>
</dbReference>
<keyword evidence="2 7" id="KW-0285">Flavoprotein</keyword>
<evidence type="ECO:0000259" key="9">
    <source>
        <dbReference type="Pfam" id="PF00881"/>
    </source>
</evidence>
<evidence type="ECO:0000256" key="3">
    <source>
        <dbReference type="ARBA" id="ARBA00022643"/>
    </source>
</evidence>
<reference evidence="10 11" key="1">
    <citation type="submission" date="2016-10" db="EMBL/GenBank/DDBJ databases">
        <authorList>
            <person name="Varghese N."/>
            <person name="Submissions S."/>
        </authorList>
    </citation>
    <scope>NUCLEOTIDE SEQUENCE [LARGE SCALE GENOMIC DNA]</scope>
    <source>
        <strain evidence="10 11">DSM 25353</strain>
    </source>
</reference>
<dbReference type="InterPro" id="IPR052530">
    <property type="entry name" value="NAD(P)H_nitroreductase"/>
</dbReference>
<dbReference type="EMBL" id="FNNO01000020">
    <property type="protein sequence ID" value="SDX57136.1"/>
    <property type="molecule type" value="Genomic_DNA"/>
</dbReference>